<protein>
    <submittedName>
        <fullName evidence="2">YceI family protein</fullName>
    </submittedName>
</protein>
<dbReference type="InterPro" id="IPR036761">
    <property type="entry name" value="TTHA0802/YceI-like_sf"/>
</dbReference>
<dbReference type="SUPFAM" id="SSF101874">
    <property type="entry name" value="YceI-like"/>
    <property type="match status" value="1"/>
</dbReference>
<dbReference type="AlphaFoldDB" id="A0A7X1B4P4"/>
<dbReference type="Gene3D" id="2.40.128.110">
    <property type="entry name" value="Lipid/polyisoprenoid-binding, YceI-like"/>
    <property type="match status" value="1"/>
</dbReference>
<organism evidence="2 3">
    <name type="scientific">Pelagicoccus albus</name>
    <dbReference type="NCBI Taxonomy" id="415222"/>
    <lineage>
        <taxon>Bacteria</taxon>
        <taxon>Pseudomonadati</taxon>
        <taxon>Verrucomicrobiota</taxon>
        <taxon>Opitutia</taxon>
        <taxon>Puniceicoccales</taxon>
        <taxon>Pelagicoccaceae</taxon>
        <taxon>Pelagicoccus</taxon>
    </lineage>
</organism>
<evidence type="ECO:0000313" key="2">
    <source>
        <dbReference type="EMBL" id="MBC2605364.1"/>
    </source>
</evidence>
<feature type="domain" description="Lipid/polyisoprenoid-binding YceI-like" evidence="1">
    <location>
        <begin position="12"/>
        <end position="83"/>
    </location>
</feature>
<name>A0A7X1B4P4_9BACT</name>
<dbReference type="EMBL" id="JACHVC010000006">
    <property type="protein sequence ID" value="MBC2605364.1"/>
    <property type="molecule type" value="Genomic_DNA"/>
</dbReference>
<accession>A0A7X1B4P4</accession>
<sequence length="87" mass="9687">MDPDAREGQLNVSVEGVIRIRGVEQQLALDAQLAAWENGYVLQCQFDLDRTHFGAIYGSGRFFAKLGKHLVNDLVSVQVNAVFKPRV</sequence>
<dbReference type="InterPro" id="IPR007372">
    <property type="entry name" value="Lipid/polyisoprenoid-bd_YceI"/>
</dbReference>
<evidence type="ECO:0000313" key="3">
    <source>
        <dbReference type="Proteomes" id="UP000526501"/>
    </source>
</evidence>
<proteinExistence type="predicted"/>
<comment type="caution">
    <text evidence="2">The sequence shown here is derived from an EMBL/GenBank/DDBJ whole genome shotgun (WGS) entry which is preliminary data.</text>
</comment>
<keyword evidence="3" id="KW-1185">Reference proteome</keyword>
<gene>
    <name evidence="2" type="ORF">H5P27_04825</name>
</gene>
<dbReference type="Pfam" id="PF04264">
    <property type="entry name" value="YceI"/>
    <property type="match status" value="1"/>
</dbReference>
<evidence type="ECO:0000259" key="1">
    <source>
        <dbReference type="Pfam" id="PF04264"/>
    </source>
</evidence>
<dbReference type="Proteomes" id="UP000526501">
    <property type="component" value="Unassembled WGS sequence"/>
</dbReference>
<reference evidence="2 3" key="1">
    <citation type="submission" date="2020-07" db="EMBL/GenBank/DDBJ databases">
        <authorList>
            <person name="Feng X."/>
        </authorList>
    </citation>
    <scope>NUCLEOTIDE SEQUENCE [LARGE SCALE GENOMIC DNA]</scope>
    <source>
        <strain evidence="2 3">JCM23202</strain>
    </source>
</reference>